<evidence type="ECO:0000256" key="8">
    <source>
        <dbReference type="RuleBase" id="RU364068"/>
    </source>
</evidence>
<dbReference type="AlphaFoldDB" id="A0A0A1ZI48"/>
<organism evidence="9 10">
    <name type="scientific">Prochlorococcus marinus str. GP2</name>
    <dbReference type="NCBI Taxonomy" id="59925"/>
    <lineage>
        <taxon>Bacteria</taxon>
        <taxon>Bacillati</taxon>
        <taxon>Cyanobacteriota</taxon>
        <taxon>Cyanophyceae</taxon>
        <taxon>Synechococcales</taxon>
        <taxon>Prochlorococcaceae</taxon>
        <taxon>Prochlorococcus</taxon>
    </lineage>
</organism>
<protein>
    <recommendedName>
        <fullName evidence="8">Inositol-1-monophosphatase</fullName>
        <ecNumber evidence="8">3.1.3.25</ecNumber>
    </recommendedName>
</protein>
<evidence type="ECO:0000313" key="10">
    <source>
        <dbReference type="Proteomes" id="UP000030598"/>
    </source>
</evidence>
<dbReference type="InterPro" id="IPR020583">
    <property type="entry name" value="Inositol_monoP_metal-BS"/>
</dbReference>
<dbReference type="CDD" id="cd01639">
    <property type="entry name" value="IMPase"/>
    <property type="match status" value="1"/>
</dbReference>
<comment type="similarity">
    <text evidence="3 8">Belongs to the inositol monophosphatase superfamily.</text>
</comment>
<dbReference type="GO" id="GO:0008934">
    <property type="term" value="F:inositol monophosphate 1-phosphatase activity"/>
    <property type="evidence" value="ECO:0007669"/>
    <property type="project" value="InterPro"/>
</dbReference>
<name>A0A0A1ZI48_PROMR</name>
<comment type="catalytic activity">
    <reaction evidence="1 8">
        <text>a myo-inositol phosphate + H2O = myo-inositol + phosphate</text>
        <dbReference type="Rhea" id="RHEA:24056"/>
        <dbReference type="ChEBI" id="CHEBI:15377"/>
        <dbReference type="ChEBI" id="CHEBI:17268"/>
        <dbReference type="ChEBI" id="CHEBI:43474"/>
        <dbReference type="ChEBI" id="CHEBI:84139"/>
        <dbReference type="EC" id="3.1.3.25"/>
    </reaction>
</comment>
<dbReference type="eggNOG" id="COG0483">
    <property type="taxonomic scope" value="Bacteria"/>
</dbReference>
<dbReference type="PANTHER" id="PTHR20854">
    <property type="entry name" value="INOSITOL MONOPHOSPHATASE"/>
    <property type="match status" value="1"/>
</dbReference>
<evidence type="ECO:0000256" key="7">
    <source>
        <dbReference type="PIRSR" id="PIRSR600760-2"/>
    </source>
</evidence>
<comment type="caution">
    <text evidence="9">The sequence shown here is derived from an EMBL/GenBank/DDBJ whole genome shotgun (WGS) entry which is preliminary data.</text>
</comment>
<sequence length="282" mass="31038">MFELCEIEELANQVNFSSLYEIAKKSAQIGNKILKINYNKIQKISSKGRKGDLVTNVDLEVENKIKEYIVEVTPNISINAEESGKLTKSSDLTWCIDPLDGTTNYSHGYPFFGTSVGLVYKNKPIIGAISVPYLNELYSACIGLGSFCNDSELKVSNPSNLSDSLLVTGFSYDRFETEDNNYAEFCYLTHKTRGVRRGGAAAVDLAFVAAGKVDGYWERGLEVWDLAAGAIIVKEAGGIISDYPSGEFNLNSGRILACSPSLENELKNELDNVSPFKKNLYT</sequence>
<dbReference type="PROSITE" id="PS00629">
    <property type="entry name" value="IMP_1"/>
    <property type="match status" value="1"/>
</dbReference>
<dbReference type="EMBL" id="JNAH01000004">
    <property type="protein sequence ID" value="KGF87898.1"/>
    <property type="molecule type" value="Genomic_DNA"/>
</dbReference>
<keyword evidence="4 7" id="KW-0479">Metal-binding</keyword>
<dbReference type="Proteomes" id="UP000030598">
    <property type="component" value="Unassembled WGS sequence"/>
</dbReference>
<evidence type="ECO:0000256" key="2">
    <source>
        <dbReference type="ARBA" id="ARBA00001946"/>
    </source>
</evidence>
<dbReference type="OrthoDB" id="9772456at2"/>
<evidence type="ECO:0000256" key="6">
    <source>
        <dbReference type="ARBA" id="ARBA00022842"/>
    </source>
</evidence>
<evidence type="ECO:0000256" key="1">
    <source>
        <dbReference type="ARBA" id="ARBA00001033"/>
    </source>
</evidence>
<dbReference type="GO" id="GO:0046854">
    <property type="term" value="P:phosphatidylinositol phosphate biosynthetic process"/>
    <property type="evidence" value="ECO:0007669"/>
    <property type="project" value="InterPro"/>
</dbReference>
<dbReference type="InterPro" id="IPR020550">
    <property type="entry name" value="Inositol_monophosphatase_CS"/>
</dbReference>
<gene>
    <name evidence="9" type="ORF">EU91_0933</name>
</gene>
<keyword evidence="6 7" id="KW-0460">Magnesium</keyword>
<feature type="binding site" evidence="7">
    <location>
        <position position="97"/>
    </location>
    <ligand>
        <name>Mg(2+)</name>
        <dbReference type="ChEBI" id="CHEBI:18420"/>
        <label>1</label>
        <note>catalytic</note>
    </ligand>
</feature>
<keyword evidence="5 8" id="KW-0378">Hydrolase</keyword>
<dbReference type="GO" id="GO:0006020">
    <property type="term" value="P:inositol metabolic process"/>
    <property type="evidence" value="ECO:0007669"/>
    <property type="project" value="TreeGrafter"/>
</dbReference>
<feature type="binding site" evidence="7">
    <location>
        <position position="100"/>
    </location>
    <ligand>
        <name>Mg(2+)</name>
        <dbReference type="ChEBI" id="CHEBI:18420"/>
        <label>1</label>
        <note>catalytic</note>
    </ligand>
</feature>
<feature type="binding site" evidence="7">
    <location>
        <position position="99"/>
    </location>
    <ligand>
        <name>Mg(2+)</name>
        <dbReference type="ChEBI" id="CHEBI:18420"/>
        <label>1</label>
        <note>catalytic</note>
    </ligand>
</feature>
<dbReference type="STRING" id="59925.EU91_0933"/>
<dbReference type="InterPro" id="IPR000760">
    <property type="entry name" value="Inositol_monophosphatase-like"/>
</dbReference>
<dbReference type="GO" id="GO:0046872">
    <property type="term" value="F:metal ion binding"/>
    <property type="evidence" value="ECO:0007669"/>
    <property type="project" value="UniProtKB-KW"/>
</dbReference>
<dbReference type="GO" id="GO:0007165">
    <property type="term" value="P:signal transduction"/>
    <property type="evidence" value="ECO:0007669"/>
    <property type="project" value="TreeGrafter"/>
</dbReference>
<evidence type="ECO:0000256" key="5">
    <source>
        <dbReference type="ARBA" id="ARBA00022801"/>
    </source>
</evidence>
<evidence type="ECO:0000313" key="9">
    <source>
        <dbReference type="EMBL" id="KGF87898.1"/>
    </source>
</evidence>
<dbReference type="RefSeq" id="WP_032524431.1">
    <property type="nucleotide sequence ID" value="NZ_CP138934.1"/>
</dbReference>
<dbReference type="Gene3D" id="3.30.540.10">
    <property type="entry name" value="Fructose-1,6-Bisphosphatase, subunit A, domain 1"/>
    <property type="match status" value="1"/>
</dbReference>
<feature type="binding site" evidence="7">
    <location>
        <position position="81"/>
    </location>
    <ligand>
        <name>Mg(2+)</name>
        <dbReference type="ChEBI" id="CHEBI:18420"/>
        <label>1</label>
        <note>catalytic</note>
    </ligand>
</feature>
<accession>A0A0A1ZI48</accession>
<evidence type="ECO:0000256" key="4">
    <source>
        <dbReference type="ARBA" id="ARBA00022723"/>
    </source>
</evidence>
<dbReference type="EC" id="3.1.3.25" evidence="8"/>
<dbReference type="Gene3D" id="3.40.190.80">
    <property type="match status" value="1"/>
</dbReference>
<dbReference type="InterPro" id="IPR033942">
    <property type="entry name" value="IMPase"/>
</dbReference>
<feature type="binding site" evidence="7">
    <location>
        <position position="225"/>
    </location>
    <ligand>
        <name>Mg(2+)</name>
        <dbReference type="ChEBI" id="CHEBI:18420"/>
        <label>1</label>
        <note>catalytic</note>
    </ligand>
</feature>
<comment type="cofactor">
    <cofactor evidence="2 7 8">
        <name>Mg(2+)</name>
        <dbReference type="ChEBI" id="CHEBI:18420"/>
    </cofactor>
</comment>
<evidence type="ECO:0000256" key="3">
    <source>
        <dbReference type="ARBA" id="ARBA00009759"/>
    </source>
</evidence>
<dbReference type="PANTHER" id="PTHR20854:SF4">
    <property type="entry name" value="INOSITOL-1-MONOPHOSPHATASE-RELATED"/>
    <property type="match status" value="1"/>
</dbReference>
<dbReference type="PROSITE" id="PS00630">
    <property type="entry name" value="IMP_2"/>
    <property type="match status" value="1"/>
</dbReference>
<dbReference type="SUPFAM" id="SSF56655">
    <property type="entry name" value="Carbohydrate phosphatase"/>
    <property type="match status" value="1"/>
</dbReference>
<reference evidence="10" key="1">
    <citation type="journal article" date="2014" name="Sci. Data">
        <title>Genomes of diverse isolates of the marine cyanobacterium Prochlorococcus.</title>
        <authorList>
            <person name="Biller S."/>
            <person name="Berube P."/>
            <person name="Thompson J."/>
            <person name="Kelly L."/>
            <person name="Roggensack S."/>
            <person name="Awad L."/>
            <person name="Roache-Johnson K."/>
            <person name="Ding H."/>
            <person name="Giovannoni S.J."/>
            <person name="Moore L.R."/>
            <person name="Chisholm S.W."/>
        </authorList>
    </citation>
    <scope>NUCLEOTIDE SEQUENCE [LARGE SCALE GENOMIC DNA]</scope>
    <source>
        <strain evidence="10">GP2</strain>
    </source>
</reference>
<dbReference type="FunFam" id="3.30.540.10:FF:000003">
    <property type="entry name" value="Inositol-1-monophosphatase"/>
    <property type="match status" value="1"/>
</dbReference>
<dbReference type="Pfam" id="PF00459">
    <property type="entry name" value="Inositol_P"/>
    <property type="match status" value="1"/>
</dbReference>
<dbReference type="FunFam" id="3.40.190.80:FF:000002">
    <property type="entry name" value="Inositol-1-monophosphatase"/>
    <property type="match status" value="1"/>
</dbReference>
<proteinExistence type="inferred from homology"/>
<dbReference type="PRINTS" id="PR00377">
    <property type="entry name" value="IMPHPHTASES"/>
</dbReference>